<keyword evidence="2" id="KW-0238">DNA-binding</keyword>
<keyword evidence="6" id="KW-1185">Reference proteome</keyword>
<evidence type="ECO:0000256" key="3">
    <source>
        <dbReference type="ARBA" id="ARBA00023163"/>
    </source>
</evidence>
<feature type="domain" description="HTH araC/xylS-type" evidence="4">
    <location>
        <begin position="214"/>
        <end position="316"/>
    </location>
</feature>
<dbReference type="PANTHER" id="PTHR46796">
    <property type="entry name" value="HTH-TYPE TRANSCRIPTIONAL ACTIVATOR RHAS-RELATED"/>
    <property type="match status" value="1"/>
</dbReference>
<comment type="caution">
    <text evidence="5">The sequence shown here is derived from an EMBL/GenBank/DDBJ whole genome shotgun (WGS) entry which is preliminary data.</text>
</comment>
<evidence type="ECO:0000313" key="5">
    <source>
        <dbReference type="EMBL" id="GGG58956.1"/>
    </source>
</evidence>
<sequence length="316" mass="34939">MTGAEPVRLRVATTDPEEAGHRLRQTYAGAEMRTPRDSPAFVYRQEVDGDHDLALGRFHFGGHGRVSLVLEDTFTVVRGRSGVHHWEVGGHHGTGLMLIQPLQDYRAVLELLEVDSVNLSVSALRETARTVYGDEKLEIVFDAPRPVSRAREQFWTDTCAFVQQALTDPAVVGVPLLRADLLRRMSLATLETFPLAGDPRPRRISAAARQDAHRRAVGFMHASLSLPITVEDVARHVGLSALELTRAFRSHTGTTPAAYLRGLRLAAAHQDLVRGDPSAGDTVGMIALRWGFAHAGDFARRHRRTYGENPRRTLRG</sequence>
<dbReference type="Proteomes" id="UP000638848">
    <property type="component" value="Unassembled WGS sequence"/>
</dbReference>
<proteinExistence type="predicted"/>
<evidence type="ECO:0000259" key="4">
    <source>
        <dbReference type="PROSITE" id="PS01124"/>
    </source>
</evidence>
<dbReference type="InterPro" id="IPR050204">
    <property type="entry name" value="AraC_XylS_family_regulators"/>
</dbReference>
<dbReference type="PROSITE" id="PS01124">
    <property type="entry name" value="HTH_ARAC_FAMILY_2"/>
    <property type="match status" value="1"/>
</dbReference>
<dbReference type="EMBL" id="BMEQ01000011">
    <property type="protein sequence ID" value="GGG58956.1"/>
    <property type="molecule type" value="Genomic_DNA"/>
</dbReference>
<dbReference type="InterPro" id="IPR018060">
    <property type="entry name" value="HTH_AraC"/>
</dbReference>
<evidence type="ECO:0000256" key="1">
    <source>
        <dbReference type="ARBA" id="ARBA00023015"/>
    </source>
</evidence>
<evidence type="ECO:0000256" key="2">
    <source>
        <dbReference type="ARBA" id="ARBA00023125"/>
    </source>
</evidence>
<organism evidence="5 6">
    <name type="scientific">Kocuria dechangensis</name>
    <dbReference type="NCBI Taxonomy" id="1176249"/>
    <lineage>
        <taxon>Bacteria</taxon>
        <taxon>Bacillati</taxon>
        <taxon>Actinomycetota</taxon>
        <taxon>Actinomycetes</taxon>
        <taxon>Micrococcales</taxon>
        <taxon>Micrococcaceae</taxon>
        <taxon>Kocuria</taxon>
    </lineage>
</organism>
<dbReference type="AlphaFoldDB" id="A0A917LV62"/>
<dbReference type="RefSeq" id="WP_188537209.1">
    <property type="nucleotide sequence ID" value="NZ_BMEQ01000011.1"/>
</dbReference>
<name>A0A917LV62_9MICC</name>
<reference evidence="5" key="1">
    <citation type="journal article" date="2014" name="Int. J. Syst. Evol. Microbiol.">
        <title>Complete genome sequence of Corynebacterium casei LMG S-19264T (=DSM 44701T), isolated from a smear-ripened cheese.</title>
        <authorList>
            <consortium name="US DOE Joint Genome Institute (JGI-PGF)"/>
            <person name="Walter F."/>
            <person name="Albersmeier A."/>
            <person name="Kalinowski J."/>
            <person name="Ruckert C."/>
        </authorList>
    </citation>
    <scope>NUCLEOTIDE SEQUENCE</scope>
    <source>
        <strain evidence="5">CGMCC 1.12187</strain>
    </source>
</reference>
<dbReference type="GO" id="GO:0003700">
    <property type="term" value="F:DNA-binding transcription factor activity"/>
    <property type="evidence" value="ECO:0007669"/>
    <property type="project" value="InterPro"/>
</dbReference>
<dbReference type="Gene3D" id="1.10.10.60">
    <property type="entry name" value="Homeodomain-like"/>
    <property type="match status" value="1"/>
</dbReference>
<protein>
    <recommendedName>
        <fullName evidence="4">HTH araC/xylS-type domain-containing protein</fullName>
    </recommendedName>
</protein>
<gene>
    <name evidence="5" type="ORF">GCM10011374_22240</name>
</gene>
<dbReference type="SMART" id="SM00342">
    <property type="entry name" value="HTH_ARAC"/>
    <property type="match status" value="1"/>
</dbReference>
<dbReference type="PANTHER" id="PTHR46796:SF12">
    <property type="entry name" value="HTH-TYPE DNA-BINDING TRANSCRIPTIONAL ACTIVATOR EUTR"/>
    <property type="match status" value="1"/>
</dbReference>
<dbReference type="Pfam" id="PF12833">
    <property type="entry name" value="HTH_18"/>
    <property type="match status" value="1"/>
</dbReference>
<reference evidence="5" key="2">
    <citation type="submission" date="2020-09" db="EMBL/GenBank/DDBJ databases">
        <authorList>
            <person name="Sun Q."/>
            <person name="Zhou Y."/>
        </authorList>
    </citation>
    <scope>NUCLEOTIDE SEQUENCE</scope>
    <source>
        <strain evidence="5">CGMCC 1.12187</strain>
    </source>
</reference>
<dbReference type="GO" id="GO:0043565">
    <property type="term" value="F:sequence-specific DNA binding"/>
    <property type="evidence" value="ECO:0007669"/>
    <property type="project" value="InterPro"/>
</dbReference>
<accession>A0A917LV62</accession>
<keyword evidence="3" id="KW-0804">Transcription</keyword>
<dbReference type="InterPro" id="IPR009057">
    <property type="entry name" value="Homeodomain-like_sf"/>
</dbReference>
<evidence type="ECO:0000313" key="6">
    <source>
        <dbReference type="Proteomes" id="UP000638848"/>
    </source>
</evidence>
<dbReference type="SUPFAM" id="SSF46689">
    <property type="entry name" value="Homeodomain-like"/>
    <property type="match status" value="1"/>
</dbReference>
<keyword evidence="1" id="KW-0805">Transcription regulation</keyword>